<evidence type="ECO:0000313" key="2">
    <source>
        <dbReference type="EMBL" id="KDO77307.1"/>
    </source>
</evidence>
<evidence type="ECO:0000256" key="1">
    <source>
        <dbReference type="SAM" id="MobiDB-lite"/>
    </source>
</evidence>
<name>A0A067GPG2_CITSI</name>
<organism evidence="2 3">
    <name type="scientific">Citrus sinensis</name>
    <name type="common">Sweet orange</name>
    <name type="synonym">Citrus aurantium var. sinensis</name>
    <dbReference type="NCBI Taxonomy" id="2711"/>
    <lineage>
        <taxon>Eukaryota</taxon>
        <taxon>Viridiplantae</taxon>
        <taxon>Streptophyta</taxon>
        <taxon>Embryophyta</taxon>
        <taxon>Tracheophyta</taxon>
        <taxon>Spermatophyta</taxon>
        <taxon>Magnoliopsida</taxon>
        <taxon>eudicotyledons</taxon>
        <taxon>Gunneridae</taxon>
        <taxon>Pentapetalae</taxon>
        <taxon>rosids</taxon>
        <taxon>malvids</taxon>
        <taxon>Sapindales</taxon>
        <taxon>Rutaceae</taxon>
        <taxon>Aurantioideae</taxon>
        <taxon>Citrus</taxon>
    </lineage>
</organism>
<dbReference type="PaxDb" id="2711-XP_006468648.1"/>
<keyword evidence="3" id="KW-1185">Reference proteome</keyword>
<proteinExistence type="predicted"/>
<feature type="region of interest" description="Disordered" evidence="1">
    <location>
        <begin position="106"/>
        <end position="129"/>
    </location>
</feature>
<dbReference type="PANTHER" id="PTHR33168">
    <property type="entry name" value="STRESS INDUCED PROTEIN-RELATED"/>
    <property type="match status" value="1"/>
</dbReference>
<evidence type="ECO:0000313" key="3">
    <source>
        <dbReference type="Proteomes" id="UP000027120"/>
    </source>
</evidence>
<dbReference type="AlphaFoldDB" id="A0A067GPG2"/>
<dbReference type="Proteomes" id="UP000027120">
    <property type="component" value="Unassembled WGS sequence"/>
</dbReference>
<gene>
    <name evidence="2" type="ORF">CISIN_1g048188mg</name>
</gene>
<dbReference type="EMBL" id="KK784880">
    <property type="protein sequence ID" value="KDO77307.1"/>
    <property type="molecule type" value="Genomic_DNA"/>
</dbReference>
<accession>A0A067GPG2</accession>
<protein>
    <submittedName>
        <fullName evidence="2">Uncharacterized protein</fullName>
    </submittedName>
</protein>
<dbReference type="eggNOG" id="ENOG502S7A2">
    <property type="taxonomic scope" value="Eukaryota"/>
</dbReference>
<sequence>MVQMWLLWLPKNPKVAAASRSSGGGSVPRNEASSACFSCKRFSKLLMRKLKKRGVPSRQSSLQCRYDPMSYSLNFDTSGCGSTVDDHEDYYYKFYAFSSRFVANPTTTTTTTTSSSSPSRLVATASDQI</sequence>
<feature type="compositionally biased region" description="Low complexity" evidence="1">
    <location>
        <begin position="106"/>
        <end position="119"/>
    </location>
</feature>
<reference evidence="2 3" key="1">
    <citation type="submission" date="2014-04" db="EMBL/GenBank/DDBJ databases">
        <authorList>
            <consortium name="International Citrus Genome Consortium"/>
            <person name="Gmitter F."/>
            <person name="Chen C."/>
            <person name="Farmerie W."/>
            <person name="Harkins T."/>
            <person name="Desany B."/>
            <person name="Mohiuddin M."/>
            <person name="Kodira C."/>
            <person name="Borodovsky M."/>
            <person name="Lomsadze A."/>
            <person name="Burns P."/>
            <person name="Jenkins J."/>
            <person name="Prochnik S."/>
            <person name="Shu S."/>
            <person name="Chapman J."/>
            <person name="Pitluck S."/>
            <person name="Schmutz J."/>
            <person name="Rokhsar D."/>
        </authorList>
    </citation>
    <scope>NUCLEOTIDE SEQUENCE</scope>
</reference>